<dbReference type="RefSeq" id="WP_310221903.1">
    <property type="nucleotide sequence ID" value="NZ_JAVDWV010000002.1"/>
</dbReference>
<evidence type="ECO:0000259" key="4">
    <source>
        <dbReference type="PROSITE" id="PS51118"/>
    </source>
</evidence>
<feature type="domain" description="HTH hxlR-type" evidence="4">
    <location>
        <begin position="15"/>
        <end position="130"/>
    </location>
</feature>
<dbReference type="InterPro" id="IPR002577">
    <property type="entry name" value="HTH_HxlR"/>
</dbReference>
<accession>A0ABU1WXX1</accession>
<organism evidence="5 6">
    <name type="scientific">Sphingobium xenophagum</name>
    <dbReference type="NCBI Taxonomy" id="121428"/>
    <lineage>
        <taxon>Bacteria</taxon>
        <taxon>Pseudomonadati</taxon>
        <taxon>Pseudomonadota</taxon>
        <taxon>Alphaproteobacteria</taxon>
        <taxon>Sphingomonadales</taxon>
        <taxon>Sphingomonadaceae</taxon>
        <taxon>Sphingobium</taxon>
    </lineage>
</organism>
<evidence type="ECO:0000256" key="2">
    <source>
        <dbReference type="ARBA" id="ARBA00023125"/>
    </source>
</evidence>
<keyword evidence="3" id="KW-0804">Transcription</keyword>
<dbReference type="PROSITE" id="PS51118">
    <property type="entry name" value="HTH_HXLR"/>
    <property type="match status" value="1"/>
</dbReference>
<reference evidence="5 6" key="1">
    <citation type="submission" date="2023-07" db="EMBL/GenBank/DDBJ databases">
        <title>Sorghum-associated microbial communities from plants grown in Nebraska, USA.</title>
        <authorList>
            <person name="Schachtman D."/>
        </authorList>
    </citation>
    <scope>NUCLEOTIDE SEQUENCE [LARGE SCALE GENOMIC DNA]</scope>
    <source>
        <strain evidence="5 6">4256</strain>
    </source>
</reference>
<protein>
    <submittedName>
        <fullName evidence="5">DNA-binding HxlR family transcriptional regulator</fullName>
    </submittedName>
</protein>
<comment type="caution">
    <text evidence="5">The sequence shown here is derived from an EMBL/GenBank/DDBJ whole genome shotgun (WGS) entry which is preliminary data.</text>
</comment>
<dbReference type="InterPro" id="IPR036390">
    <property type="entry name" value="WH_DNA-bd_sf"/>
</dbReference>
<dbReference type="SUPFAM" id="SSF46785">
    <property type="entry name" value="Winged helix' DNA-binding domain"/>
    <property type="match status" value="1"/>
</dbReference>
<proteinExistence type="predicted"/>
<keyword evidence="1" id="KW-0805">Transcription regulation</keyword>
<dbReference type="Proteomes" id="UP001267638">
    <property type="component" value="Unassembled WGS sequence"/>
</dbReference>
<keyword evidence="2 5" id="KW-0238">DNA-binding</keyword>
<keyword evidence="6" id="KW-1185">Reference proteome</keyword>
<dbReference type="EMBL" id="JAVDWV010000002">
    <property type="protein sequence ID" value="MDR7153781.1"/>
    <property type="molecule type" value="Genomic_DNA"/>
</dbReference>
<dbReference type="PANTHER" id="PTHR33204:SF39">
    <property type="entry name" value="TRANSCRIPTIONAL REGULATORY PROTEIN"/>
    <property type="match status" value="1"/>
</dbReference>
<evidence type="ECO:0000256" key="1">
    <source>
        <dbReference type="ARBA" id="ARBA00023015"/>
    </source>
</evidence>
<sequence length="140" mass="15625">MENSSHTPAIAAENCPVQPWETAPIDPRVERLVNDLIGRVADKWTLLVLELLEEKGTLRFSQIAREVEGISQKMLTQTLRQMERDGLATRIVHPVVPPHVDYALTPLGNSLSAAFCGVWTWAETHLATVEAARARFDARD</sequence>
<dbReference type="Gene3D" id="1.10.10.10">
    <property type="entry name" value="Winged helix-like DNA-binding domain superfamily/Winged helix DNA-binding domain"/>
    <property type="match status" value="1"/>
</dbReference>
<evidence type="ECO:0000313" key="5">
    <source>
        <dbReference type="EMBL" id="MDR7153781.1"/>
    </source>
</evidence>
<dbReference type="InterPro" id="IPR036388">
    <property type="entry name" value="WH-like_DNA-bd_sf"/>
</dbReference>
<name>A0ABU1WXX1_SPHXE</name>
<evidence type="ECO:0000313" key="6">
    <source>
        <dbReference type="Proteomes" id="UP001267638"/>
    </source>
</evidence>
<gene>
    <name evidence="5" type="ORF">J2W40_000578</name>
</gene>
<dbReference type="GO" id="GO:0003677">
    <property type="term" value="F:DNA binding"/>
    <property type="evidence" value="ECO:0007669"/>
    <property type="project" value="UniProtKB-KW"/>
</dbReference>
<dbReference type="PANTHER" id="PTHR33204">
    <property type="entry name" value="TRANSCRIPTIONAL REGULATOR, MARR FAMILY"/>
    <property type="match status" value="1"/>
</dbReference>
<evidence type="ECO:0000256" key="3">
    <source>
        <dbReference type="ARBA" id="ARBA00023163"/>
    </source>
</evidence>
<dbReference type="Pfam" id="PF01638">
    <property type="entry name" value="HxlR"/>
    <property type="match status" value="1"/>
</dbReference>